<feature type="domain" description="DUF3857" evidence="1">
    <location>
        <begin position="87"/>
        <end position="203"/>
    </location>
</feature>
<keyword evidence="3" id="KW-1185">Reference proteome</keyword>
<dbReference type="EMBL" id="JBHPBY010000283">
    <property type="protein sequence ID" value="MFC1852216.1"/>
    <property type="molecule type" value="Genomic_DNA"/>
</dbReference>
<reference evidence="2 3" key="1">
    <citation type="submission" date="2024-09" db="EMBL/GenBank/DDBJ databases">
        <title>Laminarin stimulates single cell rates of sulfate reduction while oxygen inhibits transcriptomic activity in coastal marine sediment.</title>
        <authorList>
            <person name="Lindsay M."/>
            <person name="Orcutt B."/>
            <person name="Emerson D."/>
            <person name="Stepanauskas R."/>
            <person name="D'Angelo T."/>
        </authorList>
    </citation>
    <scope>NUCLEOTIDE SEQUENCE [LARGE SCALE GENOMIC DNA]</scope>
    <source>
        <strain evidence="2">SAG AM-311-K15</strain>
    </source>
</reference>
<evidence type="ECO:0000313" key="2">
    <source>
        <dbReference type="EMBL" id="MFC1852216.1"/>
    </source>
</evidence>
<organism evidence="2 3">
    <name type="scientific">candidate division CSSED10-310 bacterium</name>
    <dbReference type="NCBI Taxonomy" id="2855610"/>
    <lineage>
        <taxon>Bacteria</taxon>
        <taxon>Bacteria division CSSED10-310</taxon>
    </lineage>
</organism>
<dbReference type="Gene3D" id="2.60.40.3140">
    <property type="match status" value="1"/>
</dbReference>
<evidence type="ECO:0000313" key="3">
    <source>
        <dbReference type="Proteomes" id="UP001594351"/>
    </source>
</evidence>
<accession>A0ABV6Z180</accession>
<dbReference type="Proteomes" id="UP001594351">
    <property type="component" value="Unassembled WGS sequence"/>
</dbReference>
<evidence type="ECO:0000259" key="1">
    <source>
        <dbReference type="Pfam" id="PF12969"/>
    </source>
</evidence>
<name>A0ABV6Z180_UNCC1</name>
<dbReference type="InterPro" id="IPR024618">
    <property type="entry name" value="DUF3857"/>
</dbReference>
<comment type="caution">
    <text evidence="2">The sequence shown here is derived from an EMBL/GenBank/DDBJ whole genome shotgun (WGS) entry which is preliminary data.</text>
</comment>
<proteinExistence type="predicted"/>
<sequence length="304" mass="36220">MLLHIYQRKWLLFIVCFELFFFNQLCDGSTTPKYHGKLHKLILEQGFLEIPHNENYPDAAAIVLKDKIIIRHLFGHYSLWDITHIEERHRLWKIIRPQVKRLQSFTINLAEHEKIQSLKLTIYSPDGTLSRLGKRDIRIEEYRDPITHEFLPKAVIPLPDLDPNTIIELKYRIKYLYPKFWEKIYIQGPDPIISYYYGVLFPEFPRMAPTKFYAPVVHSQPLSYKFLAYDATIRKFVSEQKDKHGFHFYFKNLPALKEIPYTLPSGNISSFIAYNVYEIIVRNPLAPKYKPEYKDYMNIPAYKS</sequence>
<gene>
    <name evidence="2" type="ORF">ACFL27_18630</name>
</gene>
<protein>
    <submittedName>
        <fullName evidence="2">DUF3857 domain-containing protein</fullName>
    </submittedName>
</protein>
<dbReference type="Pfam" id="PF12969">
    <property type="entry name" value="DUF3857"/>
    <property type="match status" value="1"/>
</dbReference>